<gene>
    <name evidence="1" type="ORF">SAMN05216273_11029</name>
</gene>
<evidence type="ECO:0000313" key="2">
    <source>
        <dbReference type="Proteomes" id="UP000199242"/>
    </source>
</evidence>
<organism evidence="1 2">
    <name type="scientific">Chryseobacterium taihuense</name>
    <dbReference type="NCBI Taxonomy" id="1141221"/>
    <lineage>
        <taxon>Bacteria</taxon>
        <taxon>Pseudomonadati</taxon>
        <taxon>Bacteroidota</taxon>
        <taxon>Flavobacteriia</taxon>
        <taxon>Flavobacteriales</taxon>
        <taxon>Weeksellaceae</taxon>
        <taxon>Chryseobacterium group</taxon>
        <taxon>Chryseobacterium</taxon>
    </lineage>
</organism>
<sequence>MTRVVLRLEFHHIFPKDEKKDIIEYLKLISKFSLENIIGFFNSNPSINFDNFFSNPVVGKEIFQKVKKYCIDNNIYSKPEVVSTEASIKISEIILANKDILITNNTIEDNTDRDEINLFKAFLLINETINKSDNLSLDSSTENIDKISDIMIALKFSTSDIGVYEDVDSELLKLAYVTSYKFESLLKFLSEKEENEYLIDELCSFFKQTSIIDLKKQVDFLVLQILLFRQNKSFKFKVDEPETIAFLDSLISEQIEEDSDFLHLRNYPLYKMDKETYTIINAFFVLDKFTKSIKFLLKDCFNKKNNLKVNDRTFFNFYNKDFSENYLMKNVLNNIFSKKYFNKHEVLETKESEPDYYIRHNKDLYIFEYKDVLIAKDVKISSDINKITKTLEGKFLTNPNNGKRIGIGQIITHIEAISSNNFIYDKQIKKDKSYNIYPILLLSDRTLEIPGINHMLNKWFIENLNVENKYLNVKKLTIIDLDTLIFYEQYLKNKDKNFKNLLDEQLSKMSMSIKGYGKNIVEFENNVLKKITQKLAPFSSRFRSEMFNQKLFIERFLHLSKEEIK</sequence>
<dbReference type="EMBL" id="FNHD01000010">
    <property type="protein sequence ID" value="SDL98681.1"/>
    <property type="molecule type" value="Genomic_DNA"/>
</dbReference>
<evidence type="ECO:0000313" key="1">
    <source>
        <dbReference type="EMBL" id="SDL98681.1"/>
    </source>
</evidence>
<dbReference type="RefSeq" id="WP_089744296.1">
    <property type="nucleotide sequence ID" value="NZ_FNHD01000010.1"/>
</dbReference>
<accession>A0ABY0QVR1</accession>
<keyword evidence="2" id="KW-1185">Reference proteome</keyword>
<reference evidence="1 2" key="1">
    <citation type="submission" date="2016-10" db="EMBL/GenBank/DDBJ databases">
        <authorList>
            <person name="Varghese N."/>
            <person name="Submissions S."/>
        </authorList>
    </citation>
    <scope>NUCLEOTIDE SEQUENCE [LARGE SCALE GENOMIC DNA]</scope>
    <source>
        <strain evidence="1 2">CGMCC 1.10941</strain>
    </source>
</reference>
<dbReference type="Proteomes" id="UP000199242">
    <property type="component" value="Unassembled WGS sequence"/>
</dbReference>
<proteinExistence type="predicted"/>
<protein>
    <submittedName>
        <fullName evidence="1">Uncharacterized protein</fullName>
    </submittedName>
</protein>
<comment type="caution">
    <text evidence="1">The sequence shown here is derived from an EMBL/GenBank/DDBJ whole genome shotgun (WGS) entry which is preliminary data.</text>
</comment>
<name>A0ABY0QVR1_9FLAO</name>